<dbReference type="Proteomes" id="UP001325680">
    <property type="component" value="Chromosome"/>
</dbReference>
<evidence type="ECO:0000313" key="2">
    <source>
        <dbReference type="EMBL" id="WQD39157.1"/>
    </source>
</evidence>
<evidence type="ECO:0000256" key="1">
    <source>
        <dbReference type="SAM" id="SignalP"/>
    </source>
</evidence>
<proteinExistence type="predicted"/>
<dbReference type="RefSeq" id="WP_114792904.1">
    <property type="nucleotide sequence ID" value="NZ_CP139960.1"/>
</dbReference>
<evidence type="ECO:0000313" key="3">
    <source>
        <dbReference type="Proteomes" id="UP001325680"/>
    </source>
</evidence>
<accession>A0ABZ0W7C5</accession>
<dbReference type="EMBL" id="CP139960">
    <property type="protein sequence ID" value="WQD39157.1"/>
    <property type="molecule type" value="Genomic_DNA"/>
</dbReference>
<gene>
    <name evidence="2" type="ORF">U0035_03215</name>
</gene>
<feature type="chain" id="PRO_5045388090" description="Beta-lactamase-inhibitor-like PepSY-like domain-containing protein" evidence="1">
    <location>
        <begin position="24"/>
        <end position="149"/>
    </location>
</feature>
<protein>
    <recommendedName>
        <fullName evidence="4">Beta-lactamase-inhibitor-like PepSY-like domain-containing protein</fullName>
    </recommendedName>
</protein>
<dbReference type="Gene3D" id="3.10.450.360">
    <property type="match status" value="1"/>
</dbReference>
<reference evidence="2 3" key="1">
    <citation type="submission" date="2023-12" db="EMBL/GenBank/DDBJ databases">
        <title>Genome sequencing and assembly of bacterial species from a model synthetic community.</title>
        <authorList>
            <person name="Hogle S.L."/>
        </authorList>
    </citation>
    <scope>NUCLEOTIDE SEQUENCE [LARGE SCALE GENOMIC DNA]</scope>
    <source>
        <strain evidence="2 3">HAMBI_3031</strain>
    </source>
</reference>
<name>A0ABZ0W7C5_9BACT</name>
<sequence>MKNLILSAAVILSLTFNAAAAIAKPVNDKAQKTFDLLFKDADNVKWSESNSNYEAFFDSEGIKTRVTIDAKGNLLQTIRYYGESNLPANVLYNVKNDYKGKEVFGVTEVTNKNGVNYRIVLKDDKHYTHINANNSGDTELVSKHKRGDK</sequence>
<evidence type="ECO:0008006" key="4">
    <source>
        <dbReference type="Google" id="ProtNLM"/>
    </source>
</evidence>
<feature type="signal peptide" evidence="1">
    <location>
        <begin position="1"/>
        <end position="23"/>
    </location>
</feature>
<keyword evidence="3" id="KW-1185">Reference proteome</keyword>
<dbReference type="SUPFAM" id="SSF160574">
    <property type="entry name" value="BT0923-like"/>
    <property type="match status" value="1"/>
</dbReference>
<organism evidence="2 3">
    <name type="scientific">Niabella yanshanensis</name>
    <dbReference type="NCBI Taxonomy" id="577386"/>
    <lineage>
        <taxon>Bacteria</taxon>
        <taxon>Pseudomonadati</taxon>
        <taxon>Bacteroidota</taxon>
        <taxon>Chitinophagia</taxon>
        <taxon>Chitinophagales</taxon>
        <taxon>Chitinophagaceae</taxon>
        <taxon>Niabella</taxon>
    </lineage>
</organism>
<keyword evidence="1" id="KW-0732">Signal</keyword>